<proteinExistence type="predicted"/>
<dbReference type="InterPro" id="IPR035976">
    <property type="entry name" value="Sushi/SCR/CCP_sf"/>
</dbReference>
<reference evidence="5" key="1">
    <citation type="submission" date="2015-02" db="EMBL/GenBank/DDBJ databases">
        <title>Genome sequencing for Strongylocentrotus purpuratus.</title>
        <authorList>
            <person name="Murali S."/>
            <person name="Liu Y."/>
            <person name="Vee V."/>
            <person name="English A."/>
            <person name="Wang M."/>
            <person name="Skinner E."/>
            <person name="Han Y."/>
            <person name="Muzny D.M."/>
            <person name="Worley K.C."/>
            <person name="Gibbs R.A."/>
        </authorList>
    </citation>
    <scope>NUCLEOTIDE SEQUENCE</scope>
</reference>
<dbReference type="EnsemblMetazoa" id="XM_030974863">
    <property type="protein sequence ID" value="XP_030830723"/>
    <property type="gene ID" value="LOC105436996"/>
</dbReference>
<evidence type="ECO:0000256" key="1">
    <source>
        <dbReference type="ARBA" id="ARBA00023157"/>
    </source>
</evidence>
<reference evidence="4" key="2">
    <citation type="submission" date="2021-01" db="UniProtKB">
        <authorList>
            <consortium name="EnsemblMetazoa"/>
        </authorList>
    </citation>
    <scope>IDENTIFICATION</scope>
</reference>
<dbReference type="PROSITE" id="PS50923">
    <property type="entry name" value="SUSHI"/>
    <property type="match status" value="1"/>
</dbReference>
<dbReference type="RefSeq" id="XP_030830723.1">
    <property type="nucleotide sequence ID" value="XM_030974863.1"/>
</dbReference>
<dbReference type="Gene3D" id="2.10.70.10">
    <property type="entry name" value="Complement Module, domain 1"/>
    <property type="match status" value="1"/>
</dbReference>
<dbReference type="InterPro" id="IPR000436">
    <property type="entry name" value="Sushi_SCR_CCP_dom"/>
</dbReference>
<feature type="domain" description="Sushi" evidence="3">
    <location>
        <begin position="154"/>
        <end position="221"/>
    </location>
</feature>
<keyword evidence="5" id="KW-1185">Reference proteome</keyword>
<dbReference type="Pfam" id="PF00084">
    <property type="entry name" value="Sushi"/>
    <property type="match status" value="1"/>
</dbReference>
<dbReference type="CDD" id="cd00033">
    <property type="entry name" value="CCP"/>
    <property type="match status" value="1"/>
</dbReference>
<dbReference type="OrthoDB" id="6480633at2759"/>
<protein>
    <recommendedName>
        <fullName evidence="3">Sushi domain-containing protein</fullName>
    </recommendedName>
</protein>
<organism evidence="4 5">
    <name type="scientific">Strongylocentrotus purpuratus</name>
    <name type="common">Purple sea urchin</name>
    <dbReference type="NCBI Taxonomy" id="7668"/>
    <lineage>
        <taxon>Eukaryota</taxon>
        <taxon>Metazoa</taxon>
        <taxon>Echinodermata</taxon>
        <taxon>Eleutherozoa</taxon>
        <taxon>Echinozoa</taxon>
        <taxon>Echinoidea</taxon>
        <taxon>Euechinoidea</taxon>
        <taxon>Echinacea</taxon>
        <taxon>Camarodonta</taxon>
        <taxon>Echinidea</taxon>
        <taxon>Strongylocentrotidae</taxon>
        <taxon>Strongylocentrotus</taxon>
    </lineage>
</organism>
<keyword evidence="1 2" id="KW-1015">Disulfide bond</keyword>
<dbReference type="SUPFAM" id="SSF57535">
    <property type="entry name" value="Complement control module/SCR domain"/>
    <property type="match status" value="1"/>
</dbReference>
<comment type="caution">
    <text evidence="2">Lacks conserved residue(s) required for the propagation of feature annotation.</text>
</comment>
<dbReference type="GeneID" id="105436996"/>
<dbReference type="InParanoid" id="A0A7M7STU6"/>
<dbReference type="KEGG" id="spu:105436996"/>
<dbReference type="SMART" id="SM00032">
    <property type="entry name" value="CCP"/>
    <property type="match status" value="1"/>
</dbReference>
<evidence type="ECO:0000259" key="3">
    <source>
        <dbReference type="PROSITE" id="PS50923"/>
    </source>
</evidence>
<name>A0A7M7STU6_STRPU</name>
<keyword evidence="2" id="KW-0768">Sushi</keyword>
<dbReference type="AlphaFoldDB" id="A0A7M7STU6"/>
<accession>A0A7M7STU6</accession>
<evidence type="ECO:0000256" key="2">
    <source>
        <dbReference type="PROSITE-ProRule" id="PRU00302"/>
    </source>
</evidence>
<sequence>MDVADTICREAGFPGAYETTWRNTTSGLNGTSYNCNSFTYRLQDCKNFTSSCTDAYKSVVINCNVLSQLGCFNLVEYIHLLSRSVKLSRDQCLTHCNSYSATPKYAIHHSGSNCSCINQTASDITKLPTNRDLCRTTSTTTTGHWATLFNVSFGFCSEPPELQNGSWNNTSNGFMYGTTITAKCNESYELVGEDRKMRCDKSTTSTTQDFEWHGPTPSCQKRETEIHVGPADDVSLSGSGKILKLK</sequence>
<dbReference type="Proteomes" id="UP000007110">
    <property type="component" value="Unassembled WGS sequence"/>
</dbReference>
<evidence type="ECO:0000313" key="4">
    <source>
        <dbReference type="EnsemblMetazoa" id="XP_030830723"/>
    </source>
</evidence>
<evidence type="ECO:0000313" key="5">
    <source>
        <dbReference type="Proteomes" id="UP000007110"/>
    </source>
</evidence>
<feature type="disulfide bond" evidence="2">
    <location>
        <begin position="156"/>
        <end position="199"/>
    </location>
</feature>